<dbReference type="EMBL" id="KX278418">
    <property type="protein sequence ID" value="ANT45312.1"/>
    <property type="molecule type" value="Genomic_DNA"/>
</dbReference>
<keyword evidence="5" id="KW-0540">Nuclease</keyword>
<dbReference type="SUPFAM" id="SSF54060">
    <property type="entry name" value="His-Me finger endonucleases"/>
    <property type="match status" value="1"/>
</dbReference>
<evidence type="ECO:0000313" key="6">
    <source>
        <dbReference type="Proteomes" id="UP000204087"/>
    </source>
</evidence>
<dbReference type="InterPro" id="IPR001471">
    <property type="entry name" value="AP2/ERF_dom"/>
</dbReference>
<protein>
    <submittedName>
        <fullName evidence="5">HNH family homing endonuclease</fullName>
    </submittedName>
</protein>
<proteinExistence type="predicted"/>
<dbReference type="GeneID" id="29066082"/>
<dbReference type="Proteomes" id="UP000204087">
    <property type="component" value="Segment"/>
</dbReference>
<evidence type="ECO:0000256" key="1">
    <source>
        <dbReference type="ARBA" id="ARBA00023015"/>
    </source>
</evidence>
<dbReference type="RefSeq" id="YP_009286783.1">
    <property type="nucleotide sequence ID" value="NC_031068.2"/>
</dbReference>
<dbReference type="GO" id="GO:0003677">
    <property type="term" value="F:DNA binding"/>
    <property type="evidence" value="ECO:0007669"/>
    <property type="project" value="UniProtKB-KW"/>
</dbReference>
<evidence type="ECO:0000259" key="4">
    <source>
        <dbReference type="PROSITE" id="PS51032"/>
    </source>
</evidence>
<dbReference type="KEGG" id="vg:29066082"/>
<evidence type="ECO:0000313" key="5">
    <source>
        <dbReference type="EMBL" id="ANT45312.1"/>
    </source>
</evidence>
<dbReference type="InterPro" id="IPR044925">
    <property type="entry name" value="His-Me_finger_sf"/>
</dbReference>
<keyword evidence="5" id="KW-0378">Hydrolase</keyword>
<keyword evidence="6" id="KW-1185">Reference proteome</keyword>
<dbReference type="Pfam" id="PF13392">
    <property type="entry name" value="HNH_3"/>
    <property type="match status" value="1"/>
</dbReference>
<organism evidence="5 6">
    <name type="scientific">Pectobacterium phage PP16</name>
    <dbReference type="NCBI Taxonomy" id="1873958"/>
    <lineage>
        <taxon>Viruses</taxon>
        <taxon>Duplodnaviria</taxon>
        <taxon>Heunggongvirae</taxon>
        <taxon>Uroviricota</taxon>
        <taxon>Caudoviricetes</taxon>
        <taxon>Autographivirales</taxon>
        <taxon>Autoscriptoviridae</taxon>
        <taxon>Corkvirinae</taxon>
        <taxon>Kotilavirus</taxon>
        <taxon>Kotilavirus PP16</taxon>
    </lineage>
</organism>
<dbReference type="PROSITE" id="PS51032">
    <property type="entry name" value="AP2_ERF"/>
    <property type="match status" value="1"/>
</dbReference>
<keyword evidence="3" id="KW-0804">Transcription</keyword>
<keyword evidence="5" id="KW-0255">Endonuclease</keyword>
<dbReference type="InterPro" id="IPR016177">
    <property type="entry name" value="DNA-bd_dom_sf"/>
</dbReference>
<accession>A0A1B1PEB0</accession>
<gene>
    <name evidence="5" type="ORF">PP16_gp13</name>
</gene>
<evidence type="ECO:0000256" key="3">
    <source>
        <dbReference type="ARBA" id="ARBA00023163"/>
    </source>
</evidence>
<keyword evidence="2" id="KW-0238">DNA-binding</keyword>
<dbReference type="InterPro" id="IPR003615">
    <property type="entry name" value="HNH_nuc"/>
</dbReference>
<feature type="domain" description="AP2/ERF" evidence="4">
    <location>
        <begin position="82"/>
        <end position="145"/>
    </location>
</feature>
<dbReference type="GO" id="GO:0004519">
    <property type="term" value="F:endonuclease activity"/>
    <property type="evidence" value="ECO:0007669"/>
    <property type="project" value="UniProtKB-KW"/>
</dbReference>
<keyword evidence="1" id="KW-0805">Transcription regulation</keyword>
<dbReference type="SUPFAM" id="SSF54171">
    <property type="entry name" value="DNA-binding domain"/>
    <property type="match status" value="1"/>
</dbReference>
<name>A0A1B1PEB0_9CAUD</name>
<dbReference type="InterPro" id="IPR036955">
    <property type="entry name" value="AP2/ERF_dom_sf"/>
</dbReference>
<dbReference type="GO" id="GO:0003700">
    <property type="term" value="F:DNA-binding transcription factor activity"/>
    <property type="evidence" value="ECO:0007669"/>
    <property type="project" value="InterPro"/>
</dbReference>
<reference evidence="5" key="1">
    <citation type="submission" date="2016-05" db="EMBL/GenBank/DDBJ databases">
        <authorList>
            <person name="Shneider M.M."/>
            <person name="Kabanova A.P."/>
            <person name="Vo T.N.H."/>
            <person name="Samarov N.I."/>
            <person name="Miroshnikov K.K."/>
            <person name="Korzhenkov A.A."/>
            <person name="Karandashov V.E."/>
            <person name="Toschakov S.V."/>
            <person name="Ignatov A.N."/>
            <person name="Miroshnikov K.A."/>
        </authorList>
    </citation>
    <scope>NUCLEOTIDE SEQUENCE [LARGE SCALE GENOMIC DNA]</scope>
</reference>
<evidence type="ECO:0000256" key="2">
    <source>
        <dbReference type="ARBA" id="ARBA00023125"/>
    </source>
</evidence>
<dbReference type="Gene3D" id="3.90.75.20">
    <property type="match status" value="1"/>
</dbReference>
<dbReference type="OrthoDB" id="21336at10239"/>
<sequence length="145" mass="16446">MVDWQYDRDTGVVSKAGRPMGSVGKDGYVRMHFNGRVERAHRLAYILQGLPLPAQVDHINGNRSDNRWANLRGASNMENQYNRKGTSKVGRKKGAYYNAAQKQWYSLIRFGGKRVYLGTFKDEDAAHAAYVAAASKHHREFARSK</sequence>
<dbReference type="Gene3D" id="3.30.730.10">
    <property type="entry name" value="AP2/ERF domain"/>
    <property type="match status" value="1"/>
</dbReference>